<reference evidence="1 2" key="1">
    <citation type="submission" date="2015-09" db="EMBL/GenBank/DDBJ databases">
        <title>Draft genome sequence of Alicyclobacillus ferrooxydans DSM 22381.</title>
        <authorList>
            <person name="Hemp J."/>
        </authorList>
    </citation>
    <scope>NUCLEOTIDE SEQUENCE [LARGE SCALE GENOMIC DNA]</scope>
    <source>
        <strain evidence="1 2">TC-34</strain>
    </source>
</reference>
<comment type="caution">
    <text evidence="1">The sequence shown here is derived from an EMBL/GenBank/DDBJ whole genome shotgun (WGS) entry which is preliminary data.</text>
</comment>
<organism evidence="1 2">
    <name type="scientific">Alicyclobacillus ferrooxydans</name>
    <dbReference type="NCBI Taxonomy" id="471514"/>
    <lineage>
        <taxon>Bacteria</taxon>
        <taxon>Bacillati</taxon>
        <taxon>Bacillota</taxon>
        <taxon>Bacilli</taxon>
        <taxon>Bacillales</taxon>
        <taxon>Alicyclobacillaceae</taxon>
        <taxon>Alicyclobacillus</taxon>
    </lineage>
</organism>
<gene>
    <name evidence="1" type="ORF">AN477_19820</name>
</gene>
<dbReference type="RefSeq" id="WP_054970926.1">
    <property type="nucleotide sequence ID" value="NZ_LJCO01000085.1"/>
</dbReference>
<keyword evidence="2" id="KW-1185">Reference proteome</keyword>
<accession>A0A0P9ETB5</accession>
<name>A0A0P9ETB5_9BACL</name>
<dbReference type="Proteomes" id="UP000050482">
    <property type="component" value="Unassembled WGS sequence"/>
</dbReference>
<dbReference type="EMBL" id="LJCO01000085">
    <property type="protein sequence ID" value="KPV42019.1"/>
    <property type="molecule type" value="Genomic_DNA"/>
</dbReference>
<protein>
    <submittedName>
        <fullName evidence="1">Uncharacterized protein</fullName>
    </submittedName>
</protein>
<dbReference type="PATRIC" id="fig|471514.4.peg.1067"/>
<evidence type="ECO:0000313" key="1">
    <source>
        <dbReference type="EMBL" id="KPV42019.1"/>
    </source>
</evidence>
<proteinExistence type="predicted"/>
<sequence>MSYCTLSDVQDMLVQFTIDANSNPSDTQVTNEIIPMYDRYIDDRLGRYYQVPITGTNALVTMQQIEKRFVAAEIADRIYLGQTGSNSPQGANWRTLAEQQLTQLVQGDVILWDAQQTGETPEPEYSQVSDNLSVATRQTPPAFSMGMKF</sequence>
<evidence type="ECO:0000313" key="2">
    <source>
        <dbReference type="Proteomes" id="UP000050482"/>
    </source>
</evidence>
<dbReference type="AlphaFoldDB" id="A0A0P9ETB5"/>
<dbReference type="STRING" id="471514.AN477_19820"/>